<gene>
    <name evidence="1" type="ORF">IE53DRAFT_410971</name>
</gene>
<evidence type="ECO:0000313" key="2">
    <source>
        <dbReference type="Proteomes" id="UP000245626"/>
    </source>
</evidence>
<organism evidence="1 2">
    <name type="scientific">Violaceomyces palustris</name>
    <dbReference type="NCBI Taxonomy" id="1673888"/>
    <lineage>
        <taxon>Eukaryota</taxon>
        <taxon>Fungi</taxon>
        <taxon>Dikarya</taxon>
        <taxon>Basidiomycota</taxon>
        <taxon>Ustilaginomycotina</taxon>
        <taxon>Ustilaginomycetes</taxon>
        <taxon>Violaceomycetales</taxon>
        <taxon>Violaceomycetaceae</taxon>
        <taxon>Violaceomyces</taxon>
    </lineage>
</organism>
<evidence type="ECO:0000313" key="1">
    <source>
        <dbReference type="EMBL" id="PWN50351.1"/>
    </source>
</evidence>
<dbReference type="Proteomes" id="UP000245626">
    <property type="component" value="Unassembled WGS sequence"/>
</dbReference>
<reference evidence="1 2" key="1">
    <citation type="journal article" date="2018" name="Mol. Biol. Evol.">
        <title>Broad Genomic Sampling Reveals a Smut Pathogenic Ancestry of the Fungal Clade Ustilaginomycotina.</title>
        <authorList>
            <person name="Kijpornyongpan T."/>
            <person name="Mondo S.J."/>
            <person name="Barry K."/>
            <person name="Sandor L."/>
            <person name="Lee J."/>
            <person name="Lipzen A."/>
            <person name="Pangilinan J."/>
            <person name="LaButti K."/>
            <person name="Hainaut M."/>
            <person name="Henrissat B."/>
            <person name="Grigoriev I.V."/>
            <person name="Spatafora J.W."/>
            <person name="Aime M.C."/>
        </authorList>
    </citation>
    <scope>NUCLEOTIDE SEQUENCE [LARGE SCALE GENOMIC DNA]</scope>
    <source>
        <strain evidence="1 2">SA 807</strain>
    </source>
</reference>
<keyword evidence="2" id="KW-1185">Reference proteome</keyword>
<name>A0ACD0NX19_9BASI</name>
<sequence>MSLRAWRCRYPSSPYLGRFLRLQSLQLILRLQILSLKRFWPQLPEQIEAIARDLWALLVSTLPSFHFPAEPFVATCRSYEARTGEKIEIEATLQEDGLLHPGLYEQFKKRRESDAAIKRTRRRLKRERGSSDDEARTQGAQRGRLNKGELETETEAEAEDEEENEDDDEEDGGFDTEAQLEELDPELARIRKEERKERKRKRSIRRKQREEELKRRKMEKEEKERTSESKEDPRGGDEDREKRTRLDGSEIGPEDEGLSKMDPSSGSSGSESDLSSVSSSEDDDSSSENSGDRKRESKKEILRNKVSKRIQLTGWAASLRSTVSILYLALVHCRVPVCWIDLIEMISSFQLPYLNALHYLPRDLIKPLCALDIRYGELDPSCVPSMKEFHNHTYRVIDVLHRDFGITFPEINGPPMIWRMVESLGLPPTFYVACKSLLTFLGLSLHLHPSAVPEELFGDEVGDDDDDDGEGEVVAGQPQGSGDSRKANQTGGRSTGLVVAQKLPREMIVVSALIICSKMRWGLDDEVRYESIKGPISCSPSLSKLLKAWSQLKSELRDHPVSVHETGMGGRSKTALEMGEKELDQYLDFVEACLPLKNEPLIYHWRKDFKVGGGGGLLDSLTRDDKDEVGTRSVFDLQDLTRGPVQPEGSSERRGTDSSRRQVIREMIREKLAKLYEKPLASVPISDQLVRGEEEEEGERLRTGQAYRSFLGGDVGGGLVPREMKVFLGHCCHILGLEVETPFSDEEEEEGGDRILRGGLEELEKCVELLERRIVACLRRRRKEARLRARAGFERRGETRGLEGDDERAEEEVEEGEDEFDEEG</sequence>
<proteinExistence type="predicted"/>
<protein>
    <submittedName>
        <fullName evidence="1">Uncharacterized protein</fullName>
    </submittedName>
</protein>
<accession>A0ACD0NX19</accession>
<dbReference type="EMBL" id="KZ819941">
    <property type="protein sequence ID" value="PWN50351.1"/>
    <property type="molecule type" value="Genomic_DNA"/>
</dbReference>